<feature type="repeat" description="ANK" evidence="7">
    <location>
        <begin position="361"/>
        <end position="393"/>
    </location>
</feature>
<feature type="repeat" description="ANK" evidence="7">
    <location>
        <begin position="498"/>
        <end position="522"/>
    </location>
</feature>
<feature type="transmembrane region" description="Helical" evidence="9">
    <location>
        <begin position="864"/>
        <end position="889"/>
    </location>
</feature>
<dbReference type="PANTHER" id="PTHR24123:SF33">
    <property type="entry name" value="PROTEIN HOS4"/>
    <property type="match status" value="1"/>
</dbReference>
<comment type="subcellular location">
    <subcellularLocation>
        <location evidence="1">Membrane</location>
        <topology evidence="1">Multi-pass membrane protein</topology>
    </subcellularLocation>
</comment>
<evidence type="ECO:0000259" key="10">
    <source>
        <dbReference type="Pfam" id="PF00520"/>
    </source>
</evidence>
<dbReference type="EMBL" id="JAODUP010000207">
    <property type="protein sequence ID" value="KAK2156671.1"/>
    <property type="molecule type" value="Genomic_DNA"/>
</dbReference>
<evidence type="ECO:0000256" key="4">
    <source>
        <dbReference type="ARBA" id="ARBA00022989"/>
    </source>
</evidence>
<dbReference type="InterPro" id="IPR036770">
    <property type="entry name" value="Ankyrin_rpt-contain_sf"/>
</dbReference>
<evidence type="ECO:0000256" key="3">
    <source>
        <dbReference type="ARBA" id="ARBA00022737"/>
    </source>
</evidence>
<keyword evidence="6 9" id="KW-0472">Membrane</keyword>
<feature type="repeat" description="ANK" evidence="7">
    <location>
        <begin position="260"/>
        <end position="284"/>
    </location>
</feature>
<accession>A0AAD9N6B7</accession>
<feature type="transmembrane region" description="Helical" evidence="9">
    <location>
        <begin position="296"/>
        <end position="316"/>
    </location>
</feature>
<dbReference type="InterPro" id="IPR005821">
    <property type="entry name" value="Ion_trans_dom"/>
</dbReference>
<dbReference type="Pfam" id="PF00520">
    <property type="entry name" value="Ion_trans"/>
    <property type="match status" value="1"/>
</dbReference>
<protein>
    <recommendedName>
        <fullName evidence="10">Ion transport domain-containing protein</fullName>
    </recommendedName>
</protein>
<dbReference type="PRINTS" id="PR01415">
    <property type="entry name" value="ANKYRIN"/>
</dbReference>
<keyword evidence="12" id="KW-1185">Reference proteome</keyword>
<evidence type="ECO:0000256" key="6">
    <source>
        <dbReference type="ARBA" id="ARBA00023136"/>
    </source>
</evidence>
<dbReference type="PROSITE" id="PS50297">
    <property type="entry name" value="ANK_REP_REGION"/>
    <property type="match status" value="7"/>
</dbReference>
<evidence type="ECO:0000256" key="1">
    <source>
        <dbReference type="ARBA" id="ARBA00004141"/>
    </source>
</evidence>
<dbReference type="SUPFAM" id="SSF48403">
    <property type="entry name" value="Ankyrin repeat"/>
    <property type="match status" value="2"/>
</dbReference>
<feature type="repeat" description="ANK" evidence="7">
    <location>
        <begin position="641"/>
        <end position="673"/>
    </location>
</feature>
<feature type="transmembrane region" description="Helical" evidence="9">
    <location>
        <begin position="909"/>
        <end position="929"/>
    </location>
</feature>
<dbReference type="PANTHER" id="PTHR24123">
    <property type="entry name" value="ANKYRIN REPEAT-CONTAINING"/>
    <property type="match status" value="1"/>
</dbReference>
<dbReference type="Proteomes" id="UP001208570">
    <property type="component" value="Unassembled WGS sequence"/>
</dbReference>
<feature type="repeat" description="ANK" evidence="7">
    <location>
        <begin position="194"/>
        <end position="226"/>
    </location>
</feature>
<keyword evidence="5 7" id="KW-0040">ANK repeat</keyword>
<proteinExistence type="predicted"/>
<dbReference type="InterPro" id="IPR002110">
    <property type="entry name" value="Ankyrin_rpt"/>
</dbReference>
<evidence type="ECO:0000313" key="12">
    <source>
        <dbReference type="Proteomes" id="UP001208570"/>
    </source>
</evidence>
<feature type="transmembrane region" description="Helical" evidence="9">
    <location>
        <begin position="964"/>
        <end position="997"/>
    </location>
</feature>
<feature type="compositionally biased region" description="Basic and acidic residues" evidence="8">
    <location>
        <begin position="48"/>
        <end position="57"/>
    </location>
</feature>
<feature type="repeat" description="ANK" evidence="7">
    <location>
        <begin position="433"/>
        <end position="465"/>
    </location>
</feature>
<reference evidence="11" key="1">
    <citation type="journal article" date="2023" name="Mol. Biol. Evol.">
        <title>Third-Generation Sequencing Reveals the Adaptive Role of the Epigenome in Three Deep-Sea Polychaetes.</title>
        <authorList>
            <person name="Perez M."/>
            <person name="Aroh O."/>
            <person name="Sun Y."/>
            <person name="Lan Y."/>
            <person name="Juniper S.K."/>
            <person name="Young C.R."/>
            <person name="Angers B."/>
            <person name="Qian P.Y."/>
        </authorList>
    </citation>
    <scope>NUCLEOTIDE SEQUENCE</scope>
    <source>
        <strain evidence="11">P08H-3</strain>
    </source>
</reference>
<feature type="region of interest" description="Disordered" evidence="8">
    <location>
        <begin position="36"/>
        <end position="57"/>
    </location>
</feature>
<keyword evidence="4 9" id="KW-1133">Transmembrane helix</keyword>
<sequence>MAEVDFNNPNLDGDFKALLQVRQFFILKETKRRKPESEVVITDNPPENDDKHDDKKETKVDKVRDALFEAVKTDDVQRLEKIVHELSDYNLTLSDSLLKDPETRASALHVALEQRSRKVARYILNNAIDDDYLCTSYDFMVRNALTKKTVLHILADNGDLSLMEELMRRIDDPKKKRNLLYKTTLLAVAGQRPRDFTPIHIAALKGNTDILDYLVKDGVDVNLTNKKDDTPALWAARGNNLDTMRRLIELHADVDHQNDKGSTPLYWAVRYGFAEMVKLLAKEGNANVNHKRKLGLVSPIVMASALGYAEIVWLLLSLGANVNTKITNDQTALHYAASSGLEDVVDVLLRYNAEVDCSNDMGMTPLHMAAKNGHLSTMRILCAHNASIECRDKFGKTVWSYAIEAEGLGVLDVVVSVYRKRSNVVGRTLVLPVGEAPLHEAARIGDPEKIRYLISQGCDPLAVDAGGNTFFHVAARENQFEILKSFQNNDAMNKSNNDGDIPIHVAARSGHTGAIQVLIKKSKLNLTNELGYTALHDACSARQVPAEVVAFLIKGIVDDNNWSLIDTMDNKGNTALHLAALCNHHDVIPELKLLNPSLLNADGDNPFHAAAKRGNSAVLEVMFDIFNTPGKGLDLEQENHEGETVLHICSKAGSVQLVNDLIEAGADLAKRNKQGNTILHEMAEEMSINPTCTETLLLVYNEVVKCSPTWWCMKHDLAHPDQNSDAYVDYKRKALVFLTSEVYNFEGFNVLGYCIKTGALPLFRAIMATEDVTIMSKGKLYVYDVTNITPSTRVGQSKKKNRVVLSRAAIDPMFDDTTEDEAIHATQSYLDIIVDMTDEVLATKFLDVSPIKQLSDNLWSGYQWIYIVLMIVHIVYMSSLSATAINAAGVPFNTTTSVKYTDPPTHFPYILFISWPIVISLYQIASFFSQMRQHIHRLRSAKSAIQDNHQSKPRNNRCFETMKFAVALLQGIFSNLSGITTLTFSAFLFAWYAYYIWDHRNQVYFLAVAMVLGWMLTITFTKGFRNVHAFSTMLYYIIIQDVTRFLTIYLFILIGFSLAMHTLFQISTAVANTYASPLDTIFLTFNLMLGMADLFDEQFDSDFELAGSSSLWVKLVYLFYMILATIIMLNLLIAMLSDTYNAIKKKEGSTWRVNSLRMALGIEKWLPVLKKIATRMSLLDMMTKFDAETERWFMRIPVEKTAEVADHTVTEISQELRRLEVEISGMQGSYRGIQEKLDTILKSLEPNMPKMRIKTATKRS</sequence>
<evidence type="ECO:0000313" key="11">
    <source>
        <dbReference type="EMBL" id="KAK2156671.1"/>
    </source>
</evidence>
<dbReference type="PROSITE" id="PS50088">
    <property type="entry name" value="ANK_REPEAT"/>
    <property type="match status" value="7"/>
</dbReference>
<feature type="transmembrane region" description="Helical" evidence="9">
    <location>
        <begin position="1045"/>
        <end position="1064"/>
    </location>
</feature>
<dbReference type="GO" id="GO:0005216">
    <property type="term" value="F:monoatomic ion channel activity"/>
    <property type="evidence" value="ECO:0007669"/>
    <property type="project" value="InterPro"/>
</dbReference>
<dbReference type="Pfam" id="PF12796">
    <property type="entry name" value="Ank_2"/>
    <property type="match status" value="3"/>
</dbReference>
<organism evidence="11 12">
    <name type="scientific">Paralvinella palmiformis</name>
    <dbReference type="NCBI Taxonomy" id="53620"/>
    <lineage>
        <taxon>Eukaryota</taxon>
        <taxon>Metazoa</taxon>
        <taxon>Spiralia</taxon>
        <taxon>Lophotrochozoa</taxon>
        <taxon>Annelida</taxon>
        <taxon>Polychaeta</taxon>
        <taxon>Sedentaria</taxon>
        <taxon>Canalipalpata</taxon>
        <taxon>Terebellida</taxon>
        <taxon>Terebelliformia</taxon>
        <taxon>Alvinellidae</taxon>
        <taxon>Paralvinella</taxon>
    </lineage>
</organism>
<name>A0AAD9N6B7_9ANNE</name>
<dbReference type="AlphaFoldDB" id="A0AAD9N6B7"/>
<comment type="caution">
    <text evidence="11">The sequence shown here is derived from an EMBL/GenBank/DDBJ whole genome shotgun (WGS) entry which is preliminary data.</text>
</comment>
<feature type="transmembrane region" description="Helical" evidence="9">
    <location>
        <begin position="1003"/>
        <end position="1024"/>
    </location>
</feature>
<evidence type="ECO:0000256" key="2">
    <source>
        <dbReference type="ARBA" id="ARBA00022692"/>
    </source>
</evidence>
<evidence type="ECO:0000256" key="5">
    <source>
        <dbReference type="ARBA" id="ARBA00023043"/>
    </source>
</evidence>
<keyword evidence="2 9" id="KW-0812">Transmembrane</keyword>
<feature type="transmembrane region" description="Helical" evidence="9">
    <location>
        <begin position="1115"/>
        <end position="1136"/>
    </location>
</feature>
<dbReference type="Pfam" id="PF00023">
    <property type="entry name" value="Ank"/>
    <property type="match status" value="3"/>
</dbReference>
<feature type="domain" description="Ion transport" evidence="10">
    <location>
        <begin position="981"/>
        <end position="1147"/>
    </location>
</feature>
<evidence type="ECO:0000256" key="9">
    <source>
        <dbReference type="SAM" id="Phobius"/>
    </source>
</evidence>
<dbReference type="Gene3D" id="1.25.40.20">
    <property type="entry name" value="Ankyrin repeat-containing domain"/>
    <property type="match status" value="5"/>
</dbReference>
<evidence type="ECO:0000256" key="7">
    <source>
        <dbReference type="PROSITE-ProRule" id="PRU00023"/>
    </source>
</evidence>
<evidence type="ECO:0000256" key="8">
    <source>
        <dbReference type="SAM" id="MobiDB-lite"/>
    </source>
</evidence>
<gene>
    <name evidence="11" type="ORF">LSH36_207g00046</name>
</gene>
<dbReference type="GO" id="GO:0016020">
    <property type="term" value="C:membrane"/>
    <property type="evidence" value="ECO:0007669"/>
    <property type="project" value="UniProtKB-SubCell"/>
</dbReference>
<dbReference type="InterPro" id="IPR051165">
    <property type="entry name" value="Multifunctional_ANK_Repeat"/>
</dbReference>
<feature type="repeat" description="ANK" evidence="7">
    <location>
        <begin position="328"/>
        <end position="360"/>
    </location>
</feature>
<keyword evidence="3" id="KW-0677">Repeat</keyword>
<dbReference type="SMART" id="SM00248">
    <property type="entry name" value="ANK"/>
    <property type="match status" value="17"/>
</dbReference>